<dbReference type="InterPro" id="IPR036388">
    <property type="entry name" value="WH-like_DNA-bd_sf"/>
</dbReference>
<sequence>MNTTQQSLTTRGQKITLREEGLTVRSIADRLAVSTSTVKRWIRRYAETDILTDLERRPRPRLTTMDEDAVIIAAIRNNPFSNPVAIREAFHLDVCTQTVRSRLHEASIQHRVPAIKERLTEQHRTGRLQFAQQYVGEDLEFWSRVVFTDEKTFASTNHSKTHLWRLNRTRYDRAHIYEVARSGHVTLNVWCYISLHGMGDVF</sequence>
<dbReference type="GO" id="GO:0003677">
    <property type="term" value="F:DNA binding"/>
    <property type="evidence" value="ECO:0007669"/>
    <property type="project" value="InterPro"/>
</dbReference>
<evidence type="ECO:0000256" key="1">
    <source>
        <dbReference type="ARBA" id="ARBA00004123"/>
    </source>
</evidence>
<protein>
    <submittedName>
        <fullName evidence="3">Putative Transposable element Tc1 transposase-like 37</fullName>
    </submittedName>
</protein>
<comment type="subcellular location">
    <subcellularLocation>
        <location evidence="1">Nucleus</location>
    </subcellularLocation>
</comment>
<evidence type="ECO:0000259" key="2">
    <source>
        <dbReference type="Pfam" id="PF01498"/>
    </source>
</evidence>
<organism evidence="3 4">
    <name type="scientific">Homarus americanus</name>
    <name type="common">American lobster</name>
    <dbReference type="NCBI Taxonomy" id="6706"/>
    <lineage>
        <taxon>Eukaryota</taxon>
        <taxon>Metazoa</taxon>
        <taxon>Ecdysozoa</taxon>
        <taxon>Arthropoda</taxon>
        <taxon>Crustacea</taxon>
        <taxon>Multicrustacea</taxon>
        <taxon>Malacostraca</taxon>
        <taxon>Eumalacostraca</taxon>
        <taxon>Eucarida</taxon>
        <taxon>Decapoda</taxon>
        <taxon>Pleocyemata</taxon>
        <taxon>Astacidea</taxon>
        <taxon>Nephropoidea</taxon>
        <taxon>Nephropidae</taxon>
        <taxon>Homarus</taxon>
    </lineage>
</organism>
<dbReference type="InterPro" id="IPR002492">
    <property type="entry name" value="Transposase_Tc1-like"/>
</dbReference>
<dbReference type="Gene3D" id="1.10.10.10">
    <property type="entry name" value="Winged helix-like DNA-binding domain superfamily/Winged helix DNA-binding domain"/>
    <property type="match status" value="1"/>
</dbReference>
<dbReference type="Proteomes" id="UP000747542">
    <property type="component" value="Unassembled WGS sequence"/>
</dbReference>
<accession>A0A8J5MN04</accession>
<name>A0A8J5MN04_HOMAM</name>
<dbReference type="InterPro" id="IPR052338">
    <property type="entry name" value="Transposase_5"/>
</dbReference>
<dbReference type="Pfam" id="PF01498">
    <property type="entry name" value="HTH_Tnp_Tc3_2"/>
    <property type="match status" value="1"/>
</dbReference>
<dbReference type="SUPFAM" id="SSF46689">
    <property type="entry name" value="Homeodomain-like"/>
    <property type="match status" value="1"/>
</dbReference>
<dbReference type="AlphaFoldDB" id="A0A8J5MN04"/>
<dbReference type="Gene3D" id="3.30.420.10">
    <property type="entry name" value="Ribonuclease H-like superfamily/Ribonuclease H"/>
    <property type="match status" value="1"/>
</dbReference>
<comment type="caution">
    <text evidence="3">The sequence shown here is derived from an EMBL/GenBank/DDBJ whole genome shotgun (WGS) entry which is preliminary data.</text>
</comment>
<dbReference type="GO" id="GO:0005634">
    <property type="term" value="C:nucleus"/>
    <property type="evidence" value="ECO:0007669"/>
    <property type="project" value="UniProtKB-SubCell"/>
</dbReference>
<gene>
    <name evidence="3" type="primary">tc1a-L37</name>
    <name evidence="3" type="ORF">Hamer_G009957</name>
</gene>
<dbReference type="PANTHER" id="PTHR23022">
    <property type="entry name" value="TRANSPOSABLE ELEMENT-RELATED"/>
    <property type="match status" value="1"/>
</dbReference>
<reference evidence="3" key="1">
    <citation type="journal article" date="2021" name="Sci. Adv.">
        <title>The American lobster genome reveals insights on longevity, neural, and immune adaptations.</title>
        <authorList>
            <person name="Polinski J.M."/>
            <person name="Zimin A.V."/>
            <person name="Clark K.F."/>
            <person name="Kohn A.B."/>
            <person name="Sadowski N."/>
            <person name="Timp W."/>
            <person name="Ptitsyn A."/>
            <person name="Khanna P."/>
            <person name="Romanova D.Y."/>
            <person name="Williams P."/>
            <person name="Greenwood S.J."/>
            <person name="Moroz L.L."/>
            <person name="Walt D.R."/>
            <person name="Bodnar A.G."/>
        </authorList>
    </citation>
    <scope>NUCLEOTIDE SEQUENCE</scope>
    <source>
        <strain evidence="3">GMGI-L3</strain>
    </source>
</reference>
<keyword evidence="4" id="KW-1185">Reference proteome</keyword>
<dbReference type="GO" id="GO:0006313">
    <property type="term" value="P:DNA transposition"/>
    <property type="evidence" value="ECO:0007669"/>
    <property type="project" value="InterPro"/>
</dbReference>
<feature type="domain" description="Transposase Tc1-like" evidence="2">
    <location>
        <begin position="70"/>
        <end position="135"/>
    </location>
</feature>
<dbReference type="EMBL" id="JAHLQT010037907">
    <property type="protein sequence ID" value="KAG7157132.1"/>
    <property type="molecule type" value="Genomic_DNA"/>
</dbReference>
<evidence type="ECO:0000313" key="3">
    <source>
        <dbReference type="EMBL" id="KAG7157132.1"/>
    </source>
</evidence>
<dbReference type="GO" id="GO:0015074">
    <property type="term" value="P:DNA integration"/>
    <property type="evidence" value="ECO:0007669"/>
    <property type="project" value="InterPro"/>
</dbReference>
<dbReference type="InterPro" id="IPR036397">
    <property type="entry name" value="RNaseH_sf"/>
</dbReference>
<dbReference type="InterPro" id="IPR009057">
    <property type="entry name" value="Homeodomain-like_sf"/>
</dbReference>
<dbReference type="PANTHER" id="PTHR23022:SF134">
    <property type="entry name" value="TRANSPOSABLE ELEMENT TC1 TRANSPOSASE"/>
    <property type="match status" value="1"/>
</dbReference>
<dbReference type="Pfam" id="PF13384">
    <property type="entry name" value="HTH_23"/>
    <property type="match status" value="1"/>
</dbReference>
<evidence type="ECO:0000313" key="4">
    <source>
        <dbReference type="Proteomes" id="UP000747542"/>
    </source>
</evidence>
<proteinExistence type="predicted"/>